<comment type="caution">
    <text evidence="8">The sequence shown here is derived from an EMBL/GenBank/DDBJ whole genome shotgun (WGS) entry which is preliminary data.</text>
</comment>
<comment type="function">
    <text evidence="6">Catalyzes the dehydration of the S-form of NAD(P)HX at the expense of ADP, which is converted to AMP. Together with NAD(P)HX epimerase, which catalyzes the epimerization of the S- and R-forms, the enzyme allows the repair of both epimers of NAD(P)HX, a damaged form of NAD(P)H that is a result of enzymatic or heat-dependent hydration.</text>
</comment>
<dbReference type="CDD" id="cd01171">
    <property type="entry name" value="YXKO-related"/>
    <property type="match status" value="1"/>
</dbReference>
<evidence type="ECO:0000256" key="4">
    <source>
        <dbReference type="ARBA" id="ARBA00023027"/>
    </source>
</evidence>
<comment type="cofactor">
    <cofactor evidence="6">
        <name>Mg(2+)</name>
        <dbReference type="ChEBI" id="CHEBI:18420"/>
    </cofactor>
</comment>
<evidence type="ECO:0000313" key="8">
    <source>
        <dbReference type="EMBL" id="MFD2829001.1"/>
    </source>
</evidence>
<keyword evidence="9" id="KW-1185">Reference proteome</keyword>
<feature type="domain" description="YjeF C-terminal" evidence="7">
    <location>
        <begin position="5"/>
        <end position="277"/>
    </location>
</feature>
<gene>
    <name evidence="6" type="primary">nnrD</name>
    <name evidence="8" type="ORF">ACFSX4_00885</name>
</gene>
<evidence type="ECO:0000256" key="3">
    <source>
        <dbReference type="ARBA" id="ARBA00022857"/>
    </source>
</evidence>
<keyword evidence="3 6" id="KW-0521">NADP</keyword>
<dbReference type="PANTHER" id="PTHR12592">
    <property type="entry name" value="ATP-DEPENDENT (S)-NAD(P)H-HYDRATE DEHYDRATASE FAMILY MEMBER"/>
    <property type="match status" value="1"/>
</dbReference>
<dbReference type="InterPro" id="IPR029056">
    <property type="entry name" value="Ribokinase-like"/>
</dbReference>
<evidence type="ECO:0000256" key="1">
    <source>
        <dbReference type="ARBA" id="ARBA00022741"/>
    </source>
</evidence>
<keyword evidence="2 6" id="KW-0067">ATP-binding</keyword>
<dbReference type="Proteomes" id="UP001597519">
    <property type="component" value="Unassembled WGS sequence"/>
</dbReference>
<dbReference type="PROSITE" id="PS01050">
    <property type="entry name" value="YJEF_C_2"/>
    <property type="match status" value="1"/>
</dbReference>
<keyword evidence="1 6" id="KW-0547">Nucleotide-binding</keyword>
<reference evidence="9" key="1">
    <citation type="journal article" date="2019" name="Int. J. Syst. Evol. Microbiol.">
        <title>The Global Catalogue of Microorganisms (GCM) 10K type strain sequencing project: providing services to taxonomists for standard genome sequencing and annotation.</title>
        <authorList>
            <consortium name="The Broad Institute Genomics Platform"/>
            <consortium name="The Broad Institute Genome Sequencing Center for Infectious Disease"/>
            <person name="Wu L."/>
            <person name="Ma J."/>
        </authorList>
    </citation>
    <scope>NUCLEOTIDE SEQUENCE [LARGE SCALE GENOMIC DNA]</scope>
    <source>
        <strain evidence="9">KCTC 33575</strain>
    </source>
</reference>
<evidence type="ECO:0000259" key="7">
    <source>
        <dbReference type="PROSITE" id="PS51383"/>
    </source>
</evidence>
<organism evidence="8 9">
    <name type="scientific">Corticicoccus populi</name>
    <dbReference type="NCBI Taxonomy" id="1812821"/>
    <lineage>
        <taxon>Bacteria</taxon>
        <taxon>Bacillati</taxon>
        <taxon>Bacillota</taxon>
        <taxon>Bacilli</taxon>
        <taxon>Bacillales</taxon>
        <taxon>Staphylococcaceae</taxon>
        <taxon>Corticicoccus</taxon>
    </lineage>
</organism>
<comment type="catalytic activity">
    <reaction evidence="6">
        <text>(6S)-NADPHX + ADP = AMP + phosphate + NADPH + H(+)</text>
        <dbReference type="Rhea" id="RHEA:32235"/>
        <dbReference type="ChEBI" id="CHEBI:15378"/>
        <dbReference type="ChEBI" id="CHEBI:43474"/>
        <dbReference type="ChEBI" id="CHEBI:57783"/>
        <dbReference type="ChEBI" id="CHEBI:64076"/>
        <dbReference type="ChEBI" id="CHEBI:456215"/>
        <dbReference type="ChEBI" id="CHEBI:456216"/>
        <dbReference type="EC" id="4.2.1.136"/>
    </reaction>
</comment>
<evidence type="ECO:0000256" key="2">
    <source>
        <dbReference type="ARBA" id="ARBA00022840"/>
    </source>
</evidence>
<dbReference type="PANTHER" id="PTHR12592:SF0">
    <property type="entry name" value="ATP-DEPENDENT (S)-NAD(P)H-HYDRATE DEHYDRATASE"/>
    <property type="match status" value="1"/>
</dbReference>
<feature type="binding site" evidence="6">
    <location>
        <position position="150"/>
    </location>
    <ligand>
        <name>(6S)-NADPHX</name>
        <dbReference type="ChEBI" id="CHEBI:64076"/>
    </ligand>
</feature>
<comment type="catalytic activity">
    <reaction evidence="6">
        <text>(6S)-NADHX + ADP = AMP + phosphate + NADH + H(+)</text>
        <dbReference type="Rhea" id="RHEA:32223"/>
        <dbReference type="ChEBI" id="CHEBI:15378"/>
        <dbReference type="ChEBI" id="CHEBI:43474"/>
        <dbReference type="ChEBI" id="CHEBI:57945"/>
        <dbReference type="ChEBI" id="CHEBI:64074"/>
        <dbReference type="ChEBI" id="CHEBI:456215"/>
        <dbReference type="ChEBI" id="CHEBI:456216"/>
        <dbReference type="EC" id="4.2.1.136"/>
    </reaction>
</comment>
<dbReference type="HAMAP" id="MF_01965">
    <property type="entry name" value="NADHX_dehydratase"/>
    <property type="match status" value="1"/>
</dbReference>
<dbReference type="RefSeq" id="WP_377770611.1">
    <property type="nucleotide sequence ID" value="NZ_JBHUOQ010000001.1"/>
</dbReference>
<feature type="binding site" evidence="6">
    <location>
        <position position="217"/>
    </location>
    <ligand>
        <name>(6S)-NADPHX</name>
        <dbReference type="ChEBI" id="CHEBI:64076"/>
    </ligand>
</feature>
<dbReference type="SUPFAM" id="SSF53613">
    <property type="entry name" value="Ribokinase-like"/>
    <property type="match status" value="1"/>
</dbReference>
<evidence type="ECO:0000313" key="9">
    <source>
        <dbReference type="Proteomes" id="UP001597519"/>
    </source>
</evidence>
<dbReference type="NCBIfam" id="TIGR00196">
    <property type="entry name" value="yjeF_cterm"/>
    <property type="match status" value="1"/>
</dbReference>
<accession>A0ABW5WUK4</accession>
<feature type="binding site" evidence="6">
    <location>
        <position position="99"/>
    </location>
    <ligand>
        <name>(6S)-NADPHX</name>
        <dbReference type="ChEBI" id="CHEBI:64076"/>
    </ligand>
</feature>
<evidence type="ECO:0000256" key="6">
    <source>
        <dbReference type="HAMAP-Rule" id="MF_01965"/>
    </source>
</evidence>
<dbReference type="PROSITE" id="PS51383">
    <property type="entry name" value="YJEF_C_3"/>
    <property type="match status" value="1"/>
</dbReference>
<keyword evidence="4 6" id="KW-0520">NAD</keyword>
<comment type="subunit">
    <text evidence="6">Homotetramer.</text>
</comment>
<protein>
    <recommendedName>
        <fullName evidence="6">ADP-dependent (S)-NAD(P)H-hydrate dehydratase</fullName>
        <ecNumber evidence="6">4.2.1.136</ecNumber>
    </recommendedName>
    <alternativeName>
        <fullName evidence="6">ADP-dependent NAD(P)HX dehydratase</fullName>
    </alternativeName>
</protein>
<feature type="binding site" evidence="6">
    <location>
        <position position="216"/>
    </location>
    <ligand>
        <name>AMP</name>
        <dbReference type="ChEBI" id="CHEBI:456215"/>
    </ligand>
</feature>
<sequence>MKKWTIHDVKQNWVNRDKNVHKGSNGKIGIAAGSELMPGAAVLASKAAVYAGAGLTTLSTVKSVIPIAAVSVPEVTYHLRDRCLDSFIDGKNVIAAGPGLGRSDSVREMIRTFIRHDSETLIIDADGLYFLNEFKDDLKKREYPVVITPHAGEMARITNQTIDEINQNRIQTAENTAAELNTYVVLKGPETVTASPDGRTAVNTSGNQGLAKGGSGDVLTGIIAAFLGRYDDIFAGTASAVFLHGHTADYLVSGGTAVDTITPSVLIDTFQQSFNISST</sequence>
<dbReference type="EMBL" id="JBHUOQ010000001">
    <property type="protein sequence ID" value="MFD2829001.1"/>
    <property type="molecule type" value="Genomic_DNA"/>
</dbReference>
<feature type="binding site" evidence="6">
    <location>
        <begin position="187"/>
        <end position="191"/>
    </location>
    <ligand>
        <name>AMP</name>
        <dbReference type="ChEBI" id="CHEBI:456215"/>
    </ligand>
</feature>
<keyword evidence="5 6" id="KW-0456">Lyase</keyword>
<dbReference type="EC" id="4.2.1.136" evidence="6"/>
<dbReference type="InterPro" id="IPR000631">
    <property type="entry name" value="CARKD"/>
</dbReference>
<name>A0ABW5WUK4_9STAP</name>
<proteinExistence type="inferred from homology"/>
<dbReference type="Pfam" id="PF01256">
    <property type="entry name" value="Carb_kinase"/>
    <property type="match status" value="1"/>
</dbReference>
<comment type="similarity">
    <text evidence="6">Belongs to the NnrD/CARKD family.</text>
</comment>
<dbReference type="Gene3D" id="3.40.1190.20">
    <property type="match status" value="1"/>
</dbReference>
<dbReference type="InterPro" id="IPR017953">
    <property type="entry name" value="Carbohydrate_kinase_pred_CS"/>
</dbReference>
<evidence type="ECO:0000256" key="5">
    <source>
        <dbReference type="ARBA" id="ARBA00023239"/>
    </source>
</evidence>
<feature type="binding site" evidence="6">
    <location>
        <position position="40"/>
    </location>
    <ligand>
        <name>(6S)-NADPHX</name>
        <dbReference type="ChEBI" id="CHEBI:64076"/>
    </ligand>
</feature>